<dbReference type="Proteomes" id="UP001528411">
    <property type="component" value="Unassembled WGS sequence"/>
</dbReference>
<evidence type="ECO:0000313" key="1">
    <source>
        <dbReference type="EMBL" id="MDC2889604.1"/>
    </source>
</evidence>
<name>A0ABT5FDJ3_9GAMM</name>
<protein>
    <recommendedName>
        <fullName evidence="3">Tetratricopeptide repeat protein</fullName>
    </recommendedName>
</protein>
<dbReference type="SUPFAM" id="SSF48452">
    <property type="entry name" value="TPR-like"/>
    <property type="match status" value="1"/>
</dbReference>
<keyword evidence="2" id="KW-1185">Reference proteome</keyword>
<organism evidence="1 2">
    <name type="scientific">Psychrosphaera algicola</name>
    <dbReference type="NCBI Taxonomy" id="3023714"/>
    <lineage>
        <taxon>Bacteria</taxon>
        <taxon>Pseudomonadati</taxon>
        <taxon>Pseudomonadota</taxon>
        <taxon>Gammaproteobacteria</taxon>
        <taxon>Alteromonadales</taxon>
        <taxon>Pseudoalteromonadaceae</taxon>
        <taxon>Psychrosphaera</taxon>
    </lineage>
</organism>
<evidence type="ECO:0000313" key="2">
    <source>
        <dbReference type="Proteomes" id="UP001528411"/>
    </source>
</evidence>
<gene>
    <name evidence="1" type="ORF">PN838_13485</name>
</gene>
<dbReference type="InterPro" id="IPR011990">
    <property type="entry name" value="TPR-like_helical_dom_sf"/>
</dbReference>
<comment type="caution">
    <text evidence="1">The sequence shown here is derived from an EMBL/GenBank/DDBJ whole genome shotgun (WGS) entry which is preliminary data.</text>
</comment>
<proteinExistence type="predicted"/>
<accession>A0ABT5FDJ3</accession>
<reference evidence="1 2" key="1">
    <citation type="submission" date="2023-01" db="EMBL/GenBank/DDBJ databases">
        <title>Psychrosphaera sp. nov., isolated from marine algae.</title>
        <authorList>
            <person name="Bayburt H."/>
            <person name="Choi B.J."/>
            <person name="Kim J.M."/>
            <person name="Choi D.G."/>
            <person name="Jeon C.O."/>
        </authorList>
    </citation>
    <scope>NUCLEOTIDE SEQUENCE [LARGE SCALE GENOMIC DNA]</scope>
    <source>
        <strain evidence="1 2">G1-22</strain>
    </source>
</reference>
<evidence type="ECO:0008006" key="3">
    <source>
        <dbReference type="Google" id="ProtNLM"/>
    </source>
</evidence>
<dbReference type="EMBL" id="JAQOMS010000002">
    <property type="protein sequence ID" value="MDC2889604.1"/>
    <property type="molecule type" value="Genomic_DNA"/>
</dbReference>
<dbReference type="RefSeq" id="WP_272181003.1">
    <property type="nucleotide sequence ID" value="NZ_JAQOMS010000002.1"/>
</dbReference>
<dbReference type="Gene3D" id="1.25.40.10">
    <property type="entry name" value="Tetratricopeptide repeat domain"/>
    <property type="match status" value="1"/>
</dbReference>
<sequence length="122" mass="13970">MSQELLYDIYFEQKEYQSAYKVIKELSASYMFNPPYLFKQVAVLDKLGKKDEAAKQLGILYGLAEGKPKMIYDVAVLQRQVGDFEGAGKSIAKLKSLIPNNLRVNIESIRLELDKKKYNKLS</sequence>